<sequence>MKHPVYNLSKLVPGIKSSSSSFLLLKFGIHIFLMIFIVILSSSHVSYCVLVLYSIIYIEIPNEKKYVNSVKNNVVYVLLQLLKFLLFPSLPNLLIFLIKTTTNLSFRLLHNFCC</sequence>
<protein>
    <submittedName>
        <fullName evidence="2">Uncharacterized protein</fullName>
    </submittedName>
</protein>
<keyword evidence="1" id="KW-0812">Transmembrane</keyword>
<keyword evidence="1" id="KW-0472">Membrane</keyword>
<dbReference type="EMBL" id="HBUF01115165">
    <property type="protein sequence ID" value="CAG6641051.1"/>
    <property type="molecule type" value="Transcribed_RNA"/>
</dbReference>
<organism evidence="2">
    <name type="scientific">Cacopsylla melanoneura</name>
    <dbReference type="NCBI Taxonomy" id="428564"/>
    <lineage>
        <taxon>Eukaryota</taxon>
        <taxon>Metazoa</taxon>
        <taxon>Ecdysozoa</taxon>
        <taxon>Arthropoda</taxon>
        <taxon>Hexapoda</taxon>
        <taxon>Insecta</taxon>
        <taxon>Pterygota</taxon>
        <taxon>Neoptera</taxon>
        <taxon>Paraneoptera</taxon>
        <taxon>Hemiptera</taxon>
        <taxon>Sternorrhyncha</taxon>
        <taxon>Psylloidea</taxon>
        <taxon>Psyllidae</taxon>
        <taxon>Psyllinae</taxon>
        <taxon>Cacopsylla</taxon>
    </lineage>
</organism>
<accession>A0A8D8R133</accession>
<feature type="transmembrane region" description="Helical" evidence="1">
    <location>
        <begin position="27"/>
        <end position="53"/>
    </location>
</feature>
<evidence type="ECO:0000313" key="2">
    <source>
        <dbReference type="EMBL" id="CAG6641051.1"/>
    </source>
</evidence>
<keyword evidence="1" id="KW-1133">Transmembrane helix</keyword>
<name>A0A8D8R133_9HEMI</name>
<proteinExistence type="predicted"/>
<feature type="transmembrane region" description="Helical" evidence="1">
    <location>
        <begin position="74"/>
        <end position="98"/>
    </location>
</feature>
<dbReference type="AlphaFoldDB" id="A0A8D8R133"/>
<evidence type="ECO:0000256" key="1">
    <source>
        <dbReference type="SAM" id="Phobius"/>
    </source>
</evidence>
<reference evidence="2" key="1">
    <citation type="submission" date="2021-05" db="EMBL/GenBank/DDBJ databases">
        <authorList>
            <person name="Alioto T."/>
            <person name="Alioto T."/>
            <person name="Gomez Garrido J."/>
        </authorList>
    </citation>
    <scope>NUCLEOTIDE SEQUENCE</scope>
</reference>